<reference evidence="5" key="2">
    <citation type="submission" date="2025-08" db="UniProtKB">
        <authorList>
            <consortium name="Ensembl"/>
        </authorList>
    </citation>
    <scope>IDENTIFICATION</scope>
</reference>
<evidence type="ECO:0000256" key="1">
    <source>
        <dbReference type="ARBA" id="ARBA00004123"/>
    </source>
</evidence>
<dbReference type="GO" id="GO:0043484">
    <property type="term" value="P:regulation of RNA splicing"/>
    <property type="evidence" value="ECO:0007669"/>
    <property type="project" value="TreeGrafter"/>
</dbReference>
<feature type="region of interest" description="Disordered" evidence="3">
    <location>
        <begin position="105"/>
        <end position="149"/>
    </location>
</feature>
<feature type="domain" description="PDZ" evidence="4">
    <location>
        <begin position="18"/>
        <end position="85"/>
    </location>
</feature>
<dbReference type="GO" id="GO:0005634">
    <property type="term" value="C:nucleus"/>
    <property type="evidence" value="ECO:0007669"/>
    <property type="project" value="UniProtKB-SubCell"/>
</dbReference>
<evidence type="ECO:0000256" key="3">
    <source>
        <dbReference type="SAM" id="MobiDB-lite"/>
    </source>
</evidence>
<dbReference type="OMA" id="GPDVEMK"/>
<keyword evidence="6" id="KW-1185">Reference proteome</keyword>
<reference evidence="6" key="1">
    <citation type="submission" date="2011-08" db="EMBL/GenBank/DDBJ databases">
        <title>The draft genome of Latimeria chalumnae.</title>
        <authorList>
            <person name="Di Palma F."/>
            <person name="Alfoldi J."/>
            <person name="Johnson J."/>
            <person name="Berlin A."/>
            <person name="Gnerre S."/>
            <person name="Jaffe D."/>
            <person name="MacCallum I."/>
            <person name="Young S."/>
            <person name="Walker B.J."/>
            <person name="Lander E."/>
            <person name="Lindblad-Toh K."/>
        </authorList>
    </citation>
    <scope>NUCLEOTIDE SEQUENCE [LARGE SCALE GENOMIC DNA]</scope>
    <source>
        <strain evidence="6">Wild caught</strain>
    </source>
</reference>
<dbReference type="HOGENOM" id="CLU_259333_0_0_1"/>
<evidence type="ECO:0000259" key="4">
    <source>
        <dbReference type="PROSITE" id="PS50106"/>
    </source>
</evidence>
<dbReference type="Proteomes" id="UP000008672">
    <property type="component" value="Unassembled WGS sequence"/>
</dbReference>
<feature type="compositionally biased region" description="Basic and acidic residues" evidence="3">
    <location>
        <begin position="116"/>
        <end position="149"/>
    </location>
</feature>
<dbReference type="GeneTree" id="ENSGT00940000154902"/>
<dbReference type="SMART" id="SM00228">
    <property type="entry name" value="PDZ"/>
    <property type="match status" value="1"/>
</dbReference>
<dbReference type="InParanoid" id="H3AKJ4"/>
<sequence length="1300" mass="142847">AVVLEAKAEEIMEKENMEVIMKTEAEAGASGFSIRGGGKEGVFVKHLIKDSPAAKSLSMREGDQLLSATIFFDNVKYEDAVKILQYSEPYRMQFCFKRNLSEAEEMETTESSLPHQMEHESMKISGETGKKQETDKSPVKKRNQKTDRTDARISWPKFQPFKSVKIDTEGEAPHQNEEMQEKIRKKQKLKFPHIGILSYKAKTEIIQEPEPFQTNKDTTREIKVGFSTPDIKSPKLDVDVSAPEAGIVLPKPEAEVKGPDVKIAKPTVDIEVKGGEVETKGLGTKLHMPKMKMPSFGLSRPEMKADVPSVEVDVKSKGAKPDIDVPSVDIDIERTKVDIEGSEGKIEKPRMKMPKFDISLPKVIGPDISLKKPTVDIEVKGGEVETKGLGTKLHMPNIKIPSFGQKVNKKEKEADISFPTGEVDIKVPDMSVTLPESEANVSIPESEMQGIGKKIKMPKLKMPKFGFSKREVKMPKLDVDLAFPTVDTSLPKTDVDIKGREIKGGEPEIDVQIAKPKTDVPFIEIGVKTKGAKPDIDLPSVDIDIESTKVEIEGSEGKIEMPRMKMPKFDISLPKVKGPDISLSMHKADIDISLPEGKIEGEGPDVNIEIPNVEAEIMGLDQQEEDIGGKLKKPKIKMPSIGFSTPEIKAPKLDVDVSASEAEIALPKPEAEIKVPDVKIEKPTVDIEIKGGEVETDGLGTKLHMPKIKMPSFGLRSITKPEVEISSSKGEIEVTVPKTDVQAPSLEVDIDTEKVEVDVPEGNIKMPSFHLPKFGMSLPSLKEPKIDFSKKEIEADISFLKGEVDVKGTDRSVTLPDAMAVVNIPESEMQGTGKKLKMPKLKIPKFGFSKPEIKGRKLKAGEPEIDVQIAQPHIDVPSFEVDVITKGSKTGIEAPSVDIDLEKNKAECDIHKLETEGPKGKFKIPKLKFPVFRISLPEVKDSTLDIDVNLPAIKGPETDIQAPLLDINTDTTEAEVKDLGGKVKKPKFKLPNFGISLSKFRGSDTEHTDVSLLKPEGDTELPDGSELEVEGKEGQTQVPAVKLSTFDVSPPKVKDPGVSLTIPKTDLAISVPMAKDMNVSLPTVGISVPKAKEDVRASDVKIKSLTLEDEVKVDKEETGGIFKLPKIKMPVFGIATSEIKDPMLDVDVSLPTVGISLPKAKEDIKASEVKLEAPTLEDKIKQEGVEMERHEGKLRIPKLKVPKFGITGPKVKADVPSVKEEVRVKVPETDIQASLLDVHIDKTEVDVEGPDGNKKKSKFKLPEFGMSLPEVKDTEITLPKQDFPKIGFSSRSKKENLNID</sequence>
<organism evidence="5 6">
    <name type="scientific">Latimeria chalumnae</name>
    <name type="common">Coelacanth</name>
    <dbReference type="NCBI Taxonomy" id="7897"/>
    <lineage>
        <taxon>Eukaryota</taxon>
        <taxon>Metazoa</taxon>
        <taxon>Chordata</taxon>
        <taxon>Craniata</taxon>
        <taxon>Vertebrata</taxon>
        <taxon>Euteleostomi</taxon>
        <taxon>Coelacanthiformes</taxon>
        <taxon>Coelacanthidae</taxon>
        <taxon>Latimeria</taxon>
    </lineage>
</organism>
<dbReference type="eggNOG" id="ENOG502QTQ3">
    <property type="taxonomic scope" value="Eukaryota"/>
</dbReference>
<accession>H3AKJ4</accession>
<dbReference type="InterPro" id="IPR052082">
    <property type="entry name" value="Myelin_sheath_structural"/>
</dbReference>
<reference evidence="5" key="3">
    <citation type="submission" date="2025-09" db="UniProtKB">
        <authorList>
            <consortium name="Ensembl"/>
        </authorList>
    </citation>
    <scope>IDENTIFICATION</scope>
</reference>
<dbReference type="EMBL" id="AFYH01002066">
    <property type="status" value="NOT_ANNOTATED_CDS"/>
    <property type="molecule type" value="Genomic_DNA"/>
</dbReference>
<dbReference type="EMBL" id="AFYH01002065">
    <property type="status" value="NOT_ANNOTATED_CDS"/>
    <property type="molecule type" value="Genomic_DNA"/>
</dbReference>
<evidence type="ECO:0000313" key="5">
    <source>
        <dbReference type="Ensembl" id="ENSLACP00000010165.1"/>
    </source>
</evidence>
<comment type="subcellular location">
    <subcellularLocation>
        <location evidence="1">Nucleus</location>
    </subcellularLocation>
</comment>
<dbReference type="Ensembl" id="ENSLACT00000010242.1">
    <property type="protein sequence ID" value="ENSLACP00000010165.1"/>
    <property type="gene ID" value="ENSLACG00000008958.1"/>
</dbReference>
<dbReference type="SUPFAM" id="SSF50156">
    <property type="entry name" value="PDZ domain-like"/>
    <property type="match status" value="1"/>
</dbReference>
<dbReference type="InterPro" id="IPR001478">
    <property type="entry name" value="PDZ"/>
</dbReference>
<keyword evidence="2" id="KW-0539">Nucleus</keyword>
<dbReference type="PROSITE" id="PS50106">
    <property type="entry name" value="PDZ"/>
    <property type="match status" value="1"/>
</dbReference>
<dbReference type="Bgee" id="ENSLACG00000008958">
    <property type="expression patterns" value="Expressed in muscle tissue and 6 other cell types or tissues"/>
</dbReference>
<dbReference type="Gene3D" id="2.30.42.10">
    <property type="match status" value="1"/>
</dbReference>
<evidence type="ECO:0000256" key="2">
    <source>
        <dbReference type="ARBA" id="ARBA00023242"/>
    </source>
</evidence>
<name>H3AKJ4_LATCH</name>
<dbReference type="InterPro" id="IPR036034">
    <property type="entry name" value="PDZ_sf"/>
</dbReference>
<dbReference type="STRING" id="7897.ENSLACP00000010165"/>
<dbReference type="GO" id="GO:0005737">
    <property type="term" value="C:cytoplasm"/>
    <property type="evidence" value="ECO:0007669"/>
    <property type="project" value="TreeGrafter"/>
</dbReference>
<dbReference type="CDD" id="cd00136">
    <property type="entry name" value="PDZ_canonical"/>
    <property type="match status" value="1"/>
</dbReference>
<dbReference type="GO" id="GO:0032287">
    <property type="term" value="P:peripheral nervous system myelin maintenance"/>
    <property type="evidence" value="ECO:0007669"/>
    <property type="project" value="TreeGrafter"/>
</dbReference>
<protein>
    <recommendedName>
        <fullName evidence="4">PDZ domain-containing protein</fullName>
    </recommendedName>
</protein>
<dbReference type="PANTHER" id="PTHR23348">
    <property type="entry name" value="PERIAXIN/AHNAK"/>
    <property type="match status" value="1"/>
</dbReference>
<proteinExistence type="predicted"/>
<evidence type="ECO:0000313" key="6">
    <source>
        <dbReference type="Proteomes" id="UP000008672"/>
    </source>
</evidence>
<dbReference type="PANTHER" id="PTHR23348:SF42">
    <property type="entry name" value="PERIAXIN"/>
    <property type="match status" value="1"/>
</dbReference>